<dbReference type="PROSITE" id="PS51192">
    <property type="entry name" value="HELICASE_ATP_BIND_1"/>
    <property type="match status" value="1"/>
</dbReference>
<feature type="domain" description="Helicase ATP-binding" evidence="5">
    <location>
        <begin position="237"/>
        <end position="388"/>
    </location>
</feature>
<name>A0A4P9WIN8_9FUNG</name>
<keyword evidence="3" id="KW-0067">ATP-binding</keyword>
<feature type="non-terminal residue" evidence="6">
    <location>
        <position position="421"/>
    </location>
</feature>
<dbReference type="InterPro" id="IPR000330">
    <property type="entry name" value="SNF2_N"/>
</dbReference>
<feature type="compositionally biased region" description="Low complexity" evidence="4">
    <location>
        <begin position="11"/>
        <end position="21"/>
    </location>
</feature>
<evidence type="ECO:0000313" key="6">
    <source>
        <dbReference type="EMBL" id="RKO91763.1"/>
    </source>
</evidence>
<dbReference type="InterPro" id="IPR050628">
    <property type="entry name" value="SNF2_RAD54_helicase_TF"/>
</dbReference>
<dbReference type="Gene3D" id="3.40.50.10810">
    <property type="entry name" value="Tandem AAA-ATPase domain"/>
    <property type="match status" value="1"/>
</dbReference>
<keyword evidence="7" id="KW-1185">Reference proteome</keyword>
<keyword evidence="1" id="KW-0547">Nucleotide-binding</keyword>
<feature type="compositionally biased region" description="Polar residues" evidence="4">
    <location>
        <begin position="290"/>
        <end position="302"/>
    </location>
</feature>
<dbReference type="AlphaFoldDB" id="A0A4P9WIN8"/>
<keyword evidence="2 6" id="KW-0378">Hydrolase</keyword>
<evidence type="ECO:0000256" key="1">
    <source>
        <dbReference type="ARBA" id="ARBA00022741"/>
    </source>
</evidence>
<feature type="region of interest" description="Disordered" evidence="4">
    <location>
        <begin position="1"/>
        <end position="22"/>
    </location>
</feature>
<dbReference type="GO" id="GO:0005634">
    <property type="term" value="C:nucleus"/>
    <property type="evidence" value="ECO:0007669"/>
    <property type="project" value="TreeGrafter"/>
</dbReference>
<evidence type="ECO:0000259" key="5">
    <source>
        <dbReference type="PROSITE" id="PS51192"/>
    </source>
</evidence>
<evidence type="ECO:0000256" key="4">
    <source>
        <dbReference type="SAM" id="MobiDB-lite"/>
    </source>
</evidence>
<protein>
    <submittedName>
        <fullName evidence="6">P-loop containing nucleoside triphosphate hydrolase protein</fullName>
    </submittedName>
</protein>
<dbReference type="GO" id="GO:0005524">
    <property type="term" value="F:ATP binding"/>
    <property type="evidence" value="ECO:0007669"/>
    <property type="project" value="UniProtKB-KW"/>
</dbReference>
<dbReference type="Pfam" id="PF00176">
    <property type="entry name" value="SNF2-rel_dom"/>
    <property type="match status" value="2"/>
</dbReference>
<accession>A0A4P9WIN8</accession>
<dbReference type="GO" id="GO:0008094">
    <property type="term" value="F:ATP-dependent activity, acting on DNA"/>
    <property type="evidence" value="ECO:0007669"/>
    <property type="project" value="TreeGrafter"/>
</dbReference>
<dbReference type="SUPFAM" id="SSF52540">
    <property type="entry name" value="P-loop containing nucleoside triphosphate hydrolases"/>
    <property type="match status" value="1"/>
</dbReference>
<dbReference type="EMBL" id="KZ994913">
    <property type="protein sequence ID" value="RKO91763.1"/>
    <property type="molecule type" value="Genomic_DNA"/>
</dbReference>
<reference evidence="7" key="1">
    <citation type="journal article" date="2018" name="Nat. Microbiol.">
        <title>Leveraging single-cell genomics to expand the fungal tree of life.</title>
        <authorList>
            <person name="Ahrendt S.R."/>
            <person name="Quandt C.A."/>
            <person name="Ciobanu D."/>
            <person name="Clum A."/>
            <person name="Salamov A."/>
            <person name="Andreopoulos B."/>
            <person name="Cheng J.F."/>
            <person name="Woyke T."/>
            <person name="Pelin A."/>
            <person name="Henrissat B."/>
            <person name="Reynolds N.K."/>
            <person name="Benny G.L."/>
            <person name="Smith M.E."/>
            <person name="James T.Y."/>
            <person name="Grigoriev I.V."/>
        </authorList>
    </citation>
    <scope>NUCLEOTIDE SEQUENCE [LARGE SCALE GENOMIC DNA]</scope>
</reference>
<feature type="region of interest" description="Disordered" evidence="4">
    <location>
        <begin position="147"/>
        <end position="177"/>
    </location>
</feature>
<gene>
    <name evidence="6" type="ORF">BDK51DRAFT_33130</name>
</gene>
<dbReference type="GO" id="GO:0000724">
    <property type="term" value="P:double-strand break repair via homologous recombination"/>
    <property type="evidence" value="ECO:0007669"/>
    <property type="project" value="TreeGrafter"/>
</dbReference>
<feature type="region of interest" description="Disordered" evidence="4">
    <location>
        <begin position="290"/>
        <end position="319"/>
    </location>
</feature>
<feature type="compositionally biased region" description="Gly residues" evidence="4">
    <location>
        <begin position="1"/>
        <end position="10"/>
    </location>
</feature>
<dbReference type="GO" id="GO:0016787">
    <property type="term" value="F:hydrolase activity"/>
    <property type="evidence" value="ECO:0007669"/>
    <property type="project" value="UniProtKB-KW"/>
</dbReference>
<dbReference type="PANTHER" id="PTHR45626">
    <property type="entry name" value="TRANSCRIPTION TERMINATION FACTOR 2-RELATED"/>
    <property type="match status" value="1"/>
</dbReference>
<evidence type="ECO:0000256" key="2">
    <source>
        <dbReference type="ARBA" id="ARBA00022801"/>
    </source>
</evidence>
<evidence type="ECO:0000256" key="3">
    <source>
        <dbReference type="ARBA" id="ARBA00022840"/>
    </source>
</evidence>
<organism evidence="6 7">
    <name type="scientific">Blyttiomyces helicus</name>
    <dbReference type="NCBI Taxonomy" id="388810"/>
    <lineage>
        <taxon>Eukaryota</taxon>
        <taxon>Fungi</taxon>
        <taxon>Fungi incertae sedis</taxon>
        <taxon>Chytridiomycota</taxon>
        <taxon>Chytridiomycota incertae sedis</taxon>
        <taxon>Chytridiomycetes</taxon>
        <taxon>Chytridiomycetes incertae sedis</taxon>
        <taxon>Blyttiomyces</taxon>
    </lineage>
</organism>
<dbReference type="SMART" id="SM00487">
    <property type="entry name" value="DEXDc"/>
    <property type="match status" value="1"/>
</dbReference>
<dbReference type="Proteomes" id="UP000269721">
    <property type="component" value="Unassembled WGS sequence"/>
</dbReference>
<dbReference type="InterPro" id="IPR038718">
    <property type="entry name" value="SNF2-like_sf"/>
</dbReference>
<proteinExistence type="predicted"/>
<dbReference type="OrthoDB" id="2160067at2759"/>
<feature type="compositionally biased region" description="Polar residues" evidence="4">
    <location>
        <begin position="164"/>
        <end position="173"/>
    </location>
</feature>
<dbReference type="InterPro" id="IPR014001">
    <property type="entry name" value="Helicase_ATP-bd"/>
</dbReference>
<dbReference type="InterPro" id="IPR027417">
    <property type="entry name" value="P-loop_NTPase"/>
</dbReference>
<evidence type="ECO:0000313" key="7">
    <source>
        <dbReference type="Proteomes" id="UP000269721"/>
    </source>
</evidence>
<dbReference type="GO" id="GO:0005737">
    <property type="term" value="C:cytoplasm"/>
    <property type="evidence" value="ECO:0007669"/>
    <property type="project" value="TreeGrafter"/>
</dbReference>
<dbReference type="CDD" id="cd18008">
    <property type="entry name" value="DEXDc_SHPRH-like"/>
    <property type="match status" value="1"/>
</dbReference>
<dbReference type="PANTHER" id="PTHR45626:SF16">
    <property type="entry name" value="ATP-DEPENDENT HELICASE ULS1"/>
    <property type="match status" value="1"/>
</dbReference>
<sequence>MTPPAGGGGPSSTPSSASSAAIRCTASSPLHPLRLTARFSHVHPTFSRPTIHRPGTNSVNPDFFYPAHARGIIIDNGAGPSNPNSGSSHRNSFKKKAWTVRADQYSRVNASWDLPGKNEAGAGSSDAQFNPKTGRWIRYAESEVWSADPVDDNGDSSRDYVPGATQSVTNPDTLTRHPAMDIPVYSKQQSEEELKSLLDNIQHSEAVTPIDKRLKTPEELRISLLEHQKLGLEWMLKMEKGTNKGGILADDMGLGKTIQSIAVIFSNRSKNLQQKTTLIVAPAGLMPTKTKQSGGCCNQTSAYDEEDQGDTASSERDNESLRKLAGPLFNHKWHRVILDEAHTIKNRSTLNAKATSALQATHRWCLTGTPMQNNIGELFSLIKFLRIKPHCEWSEFRDTIETPLKQGLNETAIKRVQGSLR</sequence>